<dbReference type="AlphaFoldDB" id="A0A2S4L5K7"/>
<accession>A0A2S4L5K7</accession>
<dbReference type="EMBL" id="PKSG01000211">
    <property type="protein sequence ID" value="POR37736.1"/>
    <property type="molecule type" value="Genomic_DNA"/>
</dbReference>
<dbReference type="OrthoDB" id="4924180at2759"/>
<keyword evidence="3" id="KW-1185">Reference proteome</keyword>
<dbReference type="InterPro" id="IPR011333">
    <property type="entry name" value="SKP1/BTB/POZ_sf"/>
</dbReference>
<reference evidence="2 3" key="1">
    <citation type="submission" date="2018-01" db="EMBL/GenBank/DDBJ databases">
        <title>Harnessing the power of phylogenomics to disentangle the directionality and signatures of interkingdom host jumping in the parasitic fungal genus Tolypocladium.</title>
        <authorList>
            <person name="Quandt C.A."/>
            <person name="Patterson W."/>
            <person name="Spatafora J.W."/>
        </authorList>
    </citation>
    <scope>NUCLEOTIDE SEQUENCE [LARGE SCALE GENOMIC DNA]</scope>
    <source>
        <strain evidence="2 3">NRBC 100945</strain>
    </source>
</reference>
<evidence type="ECO:0008006" key="4">
    <source>
        <dbReference type="Google" id="ProtNLM"/>
    </source>
</evidence>
<dbReference type="Proteomes" id="UP000237481">
    <property type="component" value="Unassembled WGS sequence"/>
</dbReference>
<dbReference type="STRING" id="94208.A0A2S4L5K7"/>
<feature type="region of interest" description="Disordered" evidence="1">
    <location>
        <begin position="1"/>
        <end position="22"/>
    </location>
</feature>
<gene>
    <name evidence="2" type="ORF">TPAR_02058</name>
</gene>
<evidence type="ECO:0000256" key="1">
    <source>
        <dbReference type="SAM" id="MobiDB-lite"/>
    </source>
</evidence>
<dbReference type="Gene3D" id="3.30.710.10">
    <property type="entry name" value="Potassium Channel Kv1.1, Chain A"/>
    <property type="match status" value="1"/>
</dbReference>
<proteinExistence type="predicted"/>
<evidence type="ECO:0000313" key="2">
    <source>
        <dbReference type="EMBL" id="POR37736.1"/>
    </source>
</evidence>
<protein>
    <recommendedName>
        <fullName evidence="4">BTB domain-containing protein</fullName>
    </recommendedName>
</protein>
<evidence type="ECO:0000313" key="3">
    <source>
        <dbReference type="Proteomes" id="UP000237481"/>
    </source>
</evidence>
<organism evidence="2 3">
    <name type="scientific">Tolypocladium paradoxum</name>
    <dbReference type="NCBI Taxonomy" id="94208"/>
    <lineage>
        <taxon>Eukaryota</taxon>
        <taxon>Fungi</taxon>
        <taxon>Dikarya</taxon>
        <taxon>Ascomycota</taxon>
        <taxon>Pezizomycotina</taxon>
        <taxon>Sordariomycetes</taxon>
        <taxon>Hypocreomycetidae</taxon>
        <taxon>Hypocreales</taxon>
        <taxon>Ophiocordycipitaceae</taxon>
        <taxon>Tolypocladium</taxon>
    </lineage>
</organism>
<feature type="compositionally biased region" description="Basic and acidic residues" evidence="1">
    <location>
        <begin position="1"/>
        <end position="10"/>
    </location>
</feature>
<sequence>MADHDSKSGKVNDGGGSQAVARVSPASRATAVAAVYPRSSLPTVFVQEGGMLLIVGRTCTPISVHASLLKEASPVLRAKITMAESGGATAPLEDGTTVLVLYDDDAAAFQILCSILHDDNKSINIDADGMQKLAVVASKYECIGHVFFATDYFFRQMKDAQDSVTLWKLLAAACLLGHSEWFQTFSNRVTQKHQGSFLSLVKQTGDEVLGLRLGLAMEEKRTRDRSLDPSRAKGVLCMDCFKKATATFTPNAFCKACTEFRAYAFGSSLGALPYSAAITAPATAPGATAADDVPVPSLWLTNGLFGARPATPAIGGSLFPPVPKADGPSQK</sequence>
<name>A0A2S4L5K7_9HYPO</name>
<comment type="caution">
    <text evidence="2">The sequence shown here is derived from an EMBL/GenBank/DDBJ whole genome shotgun (WGS) entry which is preliminary data.</text>
</comment>